<accession>A0A0G1DQ95</accession>
<proteinExistence type="predicted"/>
<organism evidence="2 3">
    <name type="scientific">Candidatus Daviesbacteria bacterium GW2011_GWA1_42_6</name>
    <dbReference type="NCBI Taxonomy" id="1618420"/>
    <lineage>
        <taxon>Bacteria</taxon>
        <taxon>Candidatus Daviesiibacteriota</taxon>
    </lineage>
</organism>
<evidence type="ECO:0008006" key="4">
    <source>
        <dbReference type="Google" id="ProtNLM"/>
    </source>
</evidence>
<feature type="coiled-coil region" evidence="1">
    <location>
        <begin position="67"/>
        <end position="94"/>
    </location>
</feature>
<protein>
    <recommendedName>
        <fullName evidence="4">Resolvase helix-turn-helix domain protein</fullName>
    </recommendedName>
</protein>
<evidence type="ECO:0000313" key="3">
    <source>
        <dbReference type="Proteomes" id="UP000034135"/>
    </source>
</evidence>
<name>A0A0G1DQ95_9BACT</name>
<dbReference type="Proteomes" id="UP000034135">
    <property type="component" value="Unassembled WGS sequence"/>
</dbReference>
<comment type="caution">
    <text evidence="2">The sequence shown here is derived from an EMBL/GenBank/DDBJ whole genome shotgun (WGS) entry which is preliminary data.</text>
</comment>
<reference evidence="2 3" key="1">
    <citation type="journal article" date="2015" name="Nature">
        <title>rRNA introns, odd ribosomes, and small enigmatic genomes across a large radiation of phyla.</title>
        <authorList>
            <person name="Brown C.T."/>
            <person name="Hug L.A."/>
            <person name="Thomas B.C."/>
            <person name="Sharon I."/>
            <person name="Castelle C.J."/>
            <person name="Singh A."/>
            <person name="Wilkins M.J."/>
            <person name="Williams K.H."/>
            <person name="Banfield J.F."/>
        </authorList>
    </citation>
    <scope>NUCLEOTIDE SEQUENCE [LARGE SCALE GENOMIC DNA]</scope>
</reference>
<evidence type="ECO:0000256" key="1">
    <source>
        <dbReference type="SAM" id="Coils"/>
    </source>
</evidence>
<sequence length="226" mass="26700">MRRDIKKYEQAHQLRQAGKSIRTIAKELKISTSTASIWCRGIKLSENQKIILALKGQNRELLRSFAQKRHLEKLERSEKTFNQAKNEILKLQKNELFNVGLALYWAEGFKSHKEQQVGFCNSDPRMVKFILEWFKKSLGVEKENFTLRAEFNIKHKNRGEEIQNYWSSFTGIPRSQFTQPYLQKAIWNRDYANKEVYYGVLRIRVRKSSELLIKIRGWMEGLATAI</sequence>
<dbReference type="AlphaFoldDB" id="A0A0G1DQ95"/>
<gene>
    <name evidence="2" type="ORF">UV33_C0026G0005</name>
</gene>
<dbReference type="EMBL" id="LCEB01000026">
    <property type="protein sequence ID" value="KKS64433.1"/>
    <property type="molecule type" value="Genomic_DNA"/>
</dbReference>
<keyword evidence="1" id="KW-0175">Coiled coil</keyword>
<evidence type="ECO:0000313" key="2">
    <source>
        <dbReference type="EMBL" id="KKS64433.1"/>
    </source>
</evidence>